<gene>
    <name evidence="10" type="ORF">WG925_17810</name>
</gene>
<dbReference type="Gene3D" id="1.10.3470.10">
    <property type="entry name" value="ABC transporter involved in vitamin B12 uptake, BtuC"/>
    <property type="match status" value="1"/>
</dbReference>
<evidence type="ECO:0000313" key="11">
    <source>
        <dbReference type="Proteomes" id="UP001367513"/>
    </source>
</evidence>
<keyword evidence="5 9" id="KW-0812">Transmembrane</keyword>
<dbReference type="PANTHER" id="PTHR30472:SF1">
    <property type="entry name" value="FE(3+) DICITRATE TRANSPORT SYSTEM PERMEASE PROTEIN FECC-RELATED"/>
    <property type="match status" value="1"/>
</dbReference>
<evidence type="ECO:0000256" key="4">
    <source>
        <dbReference type="ARBA" id="ARBA00022475"/>
    </source>
</evidence>
<evidence type="ECO:0000256" key="3">
    <source>
        <dbReference type="ARBA" id="ARBA00022448"/>
    </source>
</evidence>
<feature type="transmembrane region" description="Helical" evidence="9">
    <location>
        <begin position="169"/>
        <end position="189"/>
    </location>
</feature>
<sequence length="352" mass="34819">MTAPATTAPVPPPPGAPPTVRRRRWPAAAGLAAALLAVAVLGLLVGARPLAPGFVLDVLTGAVDRTSPDALVVTEARLPRTVLAVLAGAALGVAGVLAQGMTRNPIAEPGILGLNTGAALAVVLGIALLGVDTLTGYVWFGFAGAAVAAVVVAGVAGIGRRGSVSPATLALAGAALAAGLQSITTLLLLTDPQAFDDYRFWQVGSVAGRDLGIAAQAAPFVVAGLALALTCGPRLNALALGDDVARSFGRAVGTDRAVCGVALVVLAGAATAAAGPIAFLGLAVPHLVRRLAGTDHRVVLPLAALAGPVLLLAADVLGRVVTPPGEVQAGVVTAVVGAPLFVALVRRRRFLR</sequence>
<feature type="transmembrane region" description="Helical" evidence="9">
    <location>
        <begin position="110"/>
        <end position="131"/>
    </location>
</feature>
<keyword evidence="11" id="KW-1185">Reference proteome</keyword>
<organism evidence="10 11">
    <name type="scientific">Pseudonocardia alni subsp. carboxydivorans</name>
    <dbReference type="NCBI Taxonomy" id="415010"/>
    <lineage>
        <taxon>Bacteria</taxon>
        <taxon>Bacillati</taxon>
        <taxon>Actinomycetota</taxon>
        <taxon>Actinomycetes</taxon>
        <taxon>Pseudonocardiales</taxon>
        <taxon>Pseudonocardiaceae</taxon>
        <taxon>Pseudonocardia</taxon>
    </lineage>
</organism>
<comment type="similarity">
    <text evidence="2">Belongs to the binding-protein-dependent transport system permease family. FecCD subfamily.</text>
</comment>
<dbReference type="Proteomes" id="UP001367513">
    <property type="component" value="Unassembled WGS sequence"/>
</dbReference>
<evidence type="ECO:0000256" key="5">
    <source>
        <dbReference type="ARBA" id="ARBA00022692"/>
    </source>
</evidence>
<keyword evidence="6 9" id="KW-1133">Transmembrane helix</keyword>
<protein>
    <submittedName>
        <fullName evidence="10">Iron chelate uptake ABC transporter family permease subunit</fullName>
    </submittedName>
</protein>
<keyword evidence="3" id="KW-0813">Transport</keyword>
<feature type="transmembrane region" description="Helical" evidence="9">
    <location>
        <begin position="261"/>
        <end position="287"/>
    </location>
</feature>
<keyword evidence="7 9" id="KW-0472">Membrane</keyword>
<comment type="subcellular location">
    <subcellularLocation>
        <location evidence="1">Cell membrane</location>
        <topology evidence="1">Multi-pass membrane protein</topology>
    </subcellularLocation>
</comment>
<feature type="transmembrane region" description="Helical" evidence="9">
    <location>
        <begin position="27"/>
        <end position="47"/>
    </location>
</feature>
<dbReference type="EMBL" id="JBBPIX010000009">
    <property type="protein sequence ID" value="MEK6465603.1"/>
    <property type="molecule type" value="Genomic_DNA"/>
</dbReference>
<reference evidence="10 11" key="1">
    <citation type="submission" date="2024-03" db="EMBL/GenBank/DDBJ databases">
        <title>Draft genome sequence of Pseudonocardia carboxydivorans JCM 14827.</title>
        <authorList>
            <person name="Duangmal K."/>
        </authorList>
    </citation>
    <scope>NUCLEOTIDE SEQUENCE [LARGE SCALE GENOMIC DNA]</scope>
    <source>
        <strain evidence="10 11">JCM 14827</strain>
    </source>
</reference>
<feature type="transmembrane region" description="Helical" evidence="9">
    <location>
        <begin position="327"/>
        <end position="345"/>
    </location>
</feature>
<keyword evidence="4" id="KW-1003">Cell membrane</keyword>
<dbReference type="CDD" id="cd06550">
    <property type="entry name" value="TM_ABC_iron-siderophores_like"/>
    <property type="match status" value="1"/>
</dbReference>
<evidence type="ECO:0000256" key="7">
    <source>
        <dbReference type="ARBA" id="ARBA00023136"/>
    </source>
</evidence>
<evidence type="ECO:0000313" key="10">
    <source>
        <dbReference type="EMBL" id="MEK6465603.1"/>
    </source>
</evidence>
<feature type="transmembrane region" description="Helical" evidence="9">
    <location>
        <begin position="81"/>
        <end position="98"/>
    </location>
</feature>
<dbReference type="InterPro" id="IPR000522">
    <property type="entry name" value="ABC_transptr_permease_BtuC"/>
</dbReference>
<name>A0ABU9AH09_PSEA5</name>
<dbReference type="RefSeq" id="WP_346864671.1">
    <property type="nucleotide sequence ID" value="NZ_JBBPIX010000009.1"/>
</dbReference>
<dbReference type="InterPro" id="IPR037294">
    <property type="entry name" value="ABC_BtuC-like"/>
</dbReference>
<evidence type="ECO:0000256" key="1">
    <source>
        <dbReference type="ARBA" id="ARBA00004651"/>
    </source>
</evidence>
<accession>A0ABU9AH09</accession>
<comment type="caution">
    <text evidence="10">The sequence shown here is derived from an EMBL/GenBank/DDBJ whole genome shotgun (WGS) entry which is preliminary data.</text>
</comment>
<dbReference type="PANTHER" id="PTHR30472">
    <property type="entry name" value="FERRIC ENTEROBACTIN TRANSPORT SYSTEM PERMEASE PROTEIN"/>
    <property type="match status" value="1"/>
</dbReference>
<feature type="region of interest" description="Disordered" evidence="8">
    <location>
        <begin position="1"/>
        <end position="21"/>
    </location>
</feature>
<dbReference type="SUPFAM" id="SSF81345">
    <property type="entry name" value="ABC transporter involved in vitamin B12 uptake, BtuC"/>
    <property type="match status" value="1"/>
</dbReference>
<feature type="transmembrane region" description="Helical" evidence="9">
    <location>
        <begin position="137"/>
        <end position="157"/>
    </location>
</feature>
<evidence type="ECO:0000256" key="2">
    <source>
        <dbReference type="ARBA" id="ARBA00007935"/>
    </source>
</evidence>
<proteinExistence type="inferred from homology"/>
<evidence type="ECO:0000256" key="8">
    <source>
        <dbReference type="SAM" id="MobiDB-lite"/>
    </source>
</evidence>
<feature type="transmembrane region" description="Helical" evidence="9">
    <location>
        <begin position="299"/>
        <end position="321"/>
    </location>
</feature>
<dbReference type="Pfam" id="PF01032">
    <property type="entry name" value="FecCD"/>
    <property type="match status" value="1"/>
</dbReference>
<evidence type="ECO:0000256" key="9">
    <source>
        <dbReference type="SAM" id="Phobius"/>
    </source>
</evidence>
<evidence type="ECO:0000256" key="6">
    <source>
        <dbReference type="ARBA" id="ARBA00022989"/>
    </source>
</evidence>